<keyword evidence="3" id="KW-1185">Reference proteome</keyword>
<dbReference type="STRING" id="50990.A0A4Y7PE48"/>
<accession>A0A4Y7PE48</accession>
<feature type="region of interest" description="Disordered" evidence="1">
    <location>
        <begin position="1"/>
        <end position="120"/>
    </location>
</feature>
<dbReference type="AlphaFoldDB" id="A0A4Y7PE48"/>
<dbReference type="Proteomes" id="UP000294933">
    <property type="component" value="Unassembled WGS sequence"/>
</dbReference>
<reference evidence="2 3" key="1">
    <citation type="submission" date="2018-06" db="EMBL/GenBank/DDBJ databases">
        <title>A transcriptomic atlas of mushroom development highlights an independent origin of complex multicellularity.</title>
        <authorList>
            <consortium name="DOE Joint Genome Institute"/>
            <person name="Krizsan K."/>
            <person name="Almasi E."/>
            <person name="Merenyi Z."/>
            <person name="Sahu N."/>
            <person name="Viragh M."/>
            <person name="Koszo T."/>
            <person name="Mondo S."/>
            <person name="Kiss B."/>
            <person name="Balint B."/>
            <person name="Kues U."/>
            <person name="Barry K."/>
            <person name="Hegedus J.C."/>
            <person name="Henrissat B."/>
            <person name="Johnson J."/>
            <person name="Lipzen A."/>
            <person name="Ohm R."/>
            <person name="Nagy I."/>
            <person name="Pangilinan J."/>
            <person name="Yan J."/>
            <person name="Xiong Y."/>
            <person name="Grigoriev I.V."/>
            <person name="Hibbett D.S."/>
            <person name="Nagy L.G."/>
        </authorList>
    </citation>
    <scope>NUCLEOTIDE SEQUENCE [LARGE SCALE GENOMIC DNA]</scope>
    <source>
        <strain evidence="2 3">SZMC22713</strain>
    </source>
</reference>
<dbReference type="EMBL" id="ML170779">
    <property type="protein sequence ID" value="TDL13268.1"/>
    <property type="molecule type" value="Genomic_DNA"/>
</dbReference>
<feature type="compositionally biased region" description="Low complexity" evidence="1">
    <location>
        <begin position="57"/>
        <end position="80"/>
    </location>
</feature>
<proteinExistence type="predicted"/>
<gene>
    <name evidence="2" type="ORF">BD410DRAFT_810697</name>
</gene>
<name>A0A4Y7PE48_9AGAM</name>
<dbReference type="VEuPathDB" id="FungiDB:BD410DRAFT_810697"/>
<protein>
    <submittedName>
        <fullName evidence="2">Uncharacterized protein</fullName>
    </submittedName>
</protein>
<evidence type="ECO:0000313" key="3">
    <source>
        <dbReference type="Proteomes" id="UP000294933"/>
    </source>
</evidence>
<sequence>DANATPAGAGTSTVEAGADRLPPQENMDDDSVDAAAVTPPPLGAISGLNGPSLDENATPTGAGISTTSGTGTDHLENVGGENSGGGGGLAANARNERCGMNQPGATESGDGAEQPTDDLTKAQPMGKEALAELMAELPSGDAWDWLREGFANMAVKNYSTEWISTLQVWAGIEQLGDGTGNKYHTTTNRTEWVSWWIKRRRTTNPPPIVDVPEYIKQWDDWWTEVTADQEGLFRLGKNGFINILMTLVWWRDVGKGNELLGWDAALAKVKAVMVKLHGDNLSQHSATCQACCARLRT</sequence>
<evidence type="ECO:0000313" key="2">
    <source>
        <dbReference type="EMBL" id="TDL13268.1"/>
    </source>
</evidence>
<evidence type="ECO:0000256" key="1">
    <source>
        <dbReference type="SAM" id="MobiDB-lite"/>
    </source>
</evidence>
<organism evidence="2 3">
    <name type="scientific">Rickenella mellea</name>
    <dbReference type="NCBI Taxonomy" id="50990"/>
    <lineage>
        <taxon>Eukaryota</taxon>
        <taxon>Fungi</taxon>
        <taxon>Dikarya</taxon>
        <taxon>Basidiomycota</taxon>
        <taxon>Agaricomycotina</taxon>
        <taxon>Agaricomycetes</taxon>
        <taxon>Hymenochaetales</taxon>
        <taxon>Rickenellaceae</taxon>
        <taxon>Rickenella</taxon>
    </lineage>
</organism>
<dbReference type="OrthoDB" id="3010079at2759"/>
<feature type="non-terminal residue" evidence="2">
    <location>
        <position position="1"/>
    </location>
</feature>